<feature type="compositionally biased region" description="Basic and acidic residues" evidence="1">
    <location>
        <begin position="132"/>
        <end position="143"/>
    </location>
</feature>
<feature type="region of interest" description="Disordered" evidence="1">
    <location>
        <begin position="1"/>
        <end position="42"/>
    </location>
</feature>
<evidence type="ECO:0000256" key="1">
    <source>
        <dbReference type="SAM" id="MobiDB-lite"/>
    </source>
</evidence>
<dbReference type="eggNOG" id="ENOG502SGWD">
    <property type="taxonomic scope" value="Eukaryota"/>
</dbReference>
<keyword evidence="3" id="KW-1185">Reference proteome</keyword>
<feature type="region of interest" description="Disordered" evidence="1">
    <location>
        <begin position="132"/>
        <end position="154"/>
    </location>
</feature>
<dbReference type="AlphaFoldDB" id="K0R9C5"/>
<feature type="region of interest" description="Disordered" evidence="1">
    <location>
        <begin position="166"/>
        <end position="191"/>
    </location>
</feature>
<feature type="compositionally biased region" description="Polar residues" evidence="1">
    <location>
        <begin position="19"/>
        <end position="36"/>
    </location>
</feature>
<dbReference type="EMBL" id="AGNL01045399">
    <property type="protein sequence ID" value="EJK48799.1"/>
    <property type="molecule type" value="Genomic_DNA"/>
</dbReference>
<feature type="compositionally biased region" description="Basic and acidic residues" evidence="1">
    <location>
        <begin position="282"/>
        <end position="296"/>
    </location>
</feature>
<evidence type="ECO:0000313" key="3">
    <source>
        <dbReference type="Proteomes" id="UP000266841"/>
    </source>
</evidence>
<evidence type="ECO:0000313" key="2">
    <source>
        <dbReference type="EMBL" id="EJK48799.1"/>
    </source>
</evidence>
<name>K0R9C5_THAOC</name>
<dbReference type="Proteomes" id="UP000266841">
    <property type="component" value="Unassembled WGS sequence"/>
</dbReference>
<dbReference type="OrthoDB" id="48003at2759"/>
<reference evidence="2 3" key="1">
    <citation type="journal article" date="2012" name="Genome Biol.">
        <title>Genome and low-iron response of an oceanic diatom adapted to chronic iron limitation.</title>
        <authorList>
            <person name="Lommer M."/>
            <person name="Specht M."/>
            <person name="Roy A.S."/>
            <person name="Kraemer L."/>
            <person name="Andreson R."/>
            <person name="Gutowska M.A."/>
            <person name="Wolf J."/>
            <person name="Bergner S.V."/>
            <person name="Schilhabel M.B."/>
            <person name="Klostermeier U.C."/>
            <person name="Beiko R.G."/>
            <person name="Rosenstiel P."/>
            <person name="Hippler M."/>
            <person name="Laroche J."/>
        </authorList>
    </citation>
    <scope>NUCLEOTIDE SEQUENCE [LARGE SCALE GENOMIC DNA]</scope>
    <source>
        <strain evidence="2 3">CCMP1005</strain>
    </source>
</reference>
<gene>
    <name evidence="2" type="ORF">THAOC_32373</name>
</gene>
<feature type="region of interest" description="Disordered" evidence="1">
    <location>
        <begin position="78"/>
        <end position="105"/>
    </location>
</feature>
<comment type="caution">
    <text evidence="2">The sequence shown here is derived from an EMBL/GenBank/DDBJ whole genome shotgun (WGS) entry which is preliminary data.</text>
</comment>
<feature type="region of interest" description="Disordered" evidence="1">
    <location>
        <begin position="274"/>
        <end position="296"/>
    </location>
</feature>
<sequence length="1028" mass="112939">MDSSATPGKERLGSDLTIDPQQPISAPSSGNFTPQNKYDGYDEEQLEALASAVSPKVSELLKEESLALDGLLTHAWSDDDSDVVRRKRGANESEGESSDEEWLDAAQGDLVKELALANDGFDEVFDEEGGFHFDSVDVEKEQGSPKPNPQYDEDWSKSIHQYYNANTEQQNTPSRSSRNGDVGPPRDDHAYNLQDHAVTLDISRSASERGLYKRPLLSRNELETTKLVSLPEWITRPGGEVSSRGREAYMKRILDSTVEYIEAPKSKRLRALFSGWSPGPGEQHEGGNGERLADSGDGRQRVMAYSSGTNADLDQTLDDDASEEFTDIDGTQYSVPSYRPTEPLPVRTVAIRCRPDVLCGSVMDALTTSVERLGGEITKRQGGHLRAVLPGRKLRIWLPGEWERENSRIREDFSEASKDGSDEFQAKTEYELVQHDDALGHEDGASVSSGISSLFLGSKSRRKGPKFASLPPYVVDAQLLTKKVGKECQRQILVRIYRIHDIRRVSLDVEGEVLDAATPMEVEQHSVGTHAECERSVNALREAAALVQRIKAVGATGFSIEPPQSILTDDATISSVSSSMSYLKSISDAVYSPITYLTSSSPAANVSSRRPLTVIELMSSELLRKAISSPSVGTTSRSALRAAKQKSYGIYPALSKEDFPLVKASWVFLKDCIGELDSRCLSYTSLGIQPLFQYPALPTLDAHFINQIKALCRESMIVSLIKAASDLEVYAREFEVSTGNLDQILRPTYESYKLAPPRLPTPVPLTAYPLDYHETSPPWGPHVKEALESASASSNEEGGVQSQLSSFEQSAKVISSVVAGFQRQNDMEQGARLGRKNLQVMDRLAKMQSHKRDSIARIRDSYGENYLATSAADDFHSLRNKSKNIGSLTDRIHASPNEVPLLICNVLVGNAAGTCYVTHSHLLFNTQLVPILGGNRVNLFSIMDVDVTIHAPSKSLLSPLPASISLTTAVFGNKSTTREEVYNFIPSIGARRFAKFVEVLRDVATEDPDALKFSDRGGLLYMDNAEAT</sequence>
<feature type="compositionally biased region" description="Acidic residues" evidence="1">
    <location>
        <begin position="93"/>
        <end position="103"/>
    </location>
</feature>
<organism evidence="2 3">
    <name type="scientific">Thalassiosira oceanica</name>
    <name type="common">Marine diatom</name>
    <dbReference type="NCBI Taxonomy" id="159749"/>
    <lineage>
        <taxon>Eukaryota</taxon>
        <taxon>Sar</taxon>
        <taxon>Stramenopiles</taxon>
        <taxon>Ochrophyta</taxon>
        <taxon>Bacillariophyta</taxon>
        <taxon>Coscinodiscophyceae</taxon>
        <taxon>Thalassiosirophycidae</taxon>
        <taxon>Thalassiosirales</taxon>
        <taxon>Thalassiosiraceae</taxon>
        <taxon>Thalassiosira</taxon>
    </lineage>
</organism>
<dbReference type="OMA" id="CRESMIV"/>
<accession>K0R9C5</accession>
<feature type="compositionally biased region" description="Polar residues" evidence="1">
    <location>
        <begin position="166"/>
        <end position="179"/>
    </location>
</feature>
<protein>
    <submittedName>
        <fullName evidence="2">Uncharacterized protein</fullName>
    </submittedName>
</protein>
<proteinExistence type="predicted"/>